<evidence type="ECO:0000256" key="12">
    <source>
        <dbReference type="RuleBase" id="RU000461"/>
    </source>
</evidence>
<evidence type="ECO:0000256" key="7">
    <source>
        <dbReference type="ARBA" id="ARBA00022989"/>
    </source>
</evidence>
<dbReference type="InterPro" id="IPR002401">
    <property type="entry name" value="Cyt_P450_E_grp-I"/>
</dbReference>
<sequence length="97" mass="10712">MSAATCTGEPLKGYLVEVLLGLQQSGYEFPSELTTSSLSSCSIEFDGTRFEFIPFGAGRRMCPGVTFGLTNIELPLAQLLYHFDWELPGRMTPEDQI</sequence>
<gene>
    <name evidence="13" type="primary">CYP71D10_2</name>
    <name evidence="14" type="synonym">CYP71D10_0</name>
    <name evidence="14" type="ORF">CFP56_006587</name>
    <name evidence="13" type="ORF">CFP56_034400</name>
</gene>
<dbReference type="PRINTS" id="PR00463">
    <property type="entry name" value="EP450I"/>
</dbReference>
<dbReference type="AlphaFoldDB" id="A0AAW0JCL7"/>
<dbReference type="PROSITE" id="PS00086">
    <property type="entry name" value="CYTOCHROME_P450"/>
    <property type="match status" value="1"/>
</dbReference>
<keyword evidence="5" id="KW-0812">Transmembrane</keyword>
<evidence type="ECO:0000256" key="9">
    <source>
        <dbReference type="ARBA" id="ARBA00023004"/>
    </source>
</evidence>
<dbReference type="InterPro" id="IPR052306">
    <property type="entry name" value="CYP450_71D"/>
</dbReference>
<dbReference type="PANTHER" id="PTHR47953:SF19">
    <property type="entry name" value="OS06G0641600 PROTEIN"/>
    <property type="match status" value="1"/>
</dbReference>
<dbReference type="InterPro" id="IPR017972">
    <property type="entry name" value="Cyt_P450_CS"/>
</dbReference>
<evidence type="ECO:0000256" key="11">
    <source>
        <dbReference type="ARBA" id="ARBA00023136"/>
    </source>
</evidence>
<evidence type="ECO:0000256" key="8">
    <source>
        <dbReference type="ARBA" id="ARBA00023002"/>
    </source>
</evidence>
<dbReference type="GO" id="GO:0016705">
    <property type="term" value="F:oxidoreductase activity, acting on paired donors, with incorporation or reduction of molecular oxygen"/>
    <property type="evidence" value="ECO:0007669"/>
    <property type="project" value="InterPro"/>
</dbReference>
<dbReference type="Proteomes" id="UP000237347">
    <property type="component" value="Unassembled WGS sequence"/>
</dbReference>
<keyword evidence="15" id="KW-1185">Reference proteome</keyword>
<name>A0AAW0JCL7_QUESU</name>
<dbReference type="InterPro" id="IPR036396">
    <property type="entry name" value="Cyt_P450_sf"/>
</dbReference>
<evidence type="ECO:0000256" key="4">
    <source>
        <dbReference type="ARBA" id="ARBA00022617"/>
    </source>
</evidence>
<comment type="caution">
    <text evidence="13">The sequence shown here is derived from an EMBL/GenBank/DDBJ whole genome shotgun (WGS) entry which is preliminary data.</text>
</comment>
<dbReference type="GO" id="GO:0020037">
    <property type="term" value="F:heme binding"/>
    <property type="evidence" value="ECO:0007669"/>
    <property type="project" value="InterPro"/>
</dbReference>
<keyword evidence="10 12" id="KW-0503">Monooxygenase</keyword>
<reference evidence="13" key="3">
    <citation type="submission" date="2023-07" db="EMBL/GenBank/DDBJ databases">
        <title>An improved reference 1 genome and first organelle genomes of Quercus suber.</title>
        <authorList>
            <consortium name="Genosuber Consortium"/>
            <person name="Usie A."/>
            <person name="Serra O."/>
            <person name="Barros P."/>
        </authorList>
    </citation>
    <scope>NUCLEOTIDE SEQUENCE</scope>
    <source>
        <strain evidence="13">HL8</strain>
        <tissue evidence="13">Leaves</tissue>
    </source>
</reference>
<keyword evidence="8 12" id="KW-0560">Oxidoreductase</keyword>
<protein>
    <submittedName>
        <fullName evidence="13">Cytochrome p450 71d10</fullName>
    </submittedName>
</protein>
<evidence type="ECO:0000256" key="2">
    <source>
        <dbReference type="ARBA" id="ARBA00004167"/>
    </source>
</evidence>
<accession>A0AAW0JCL7</accession>
<keyword evidence="6 12" id="KW-0479">Metal-binding</keyword>
<evidence type="ECO:0000313" key="15">
    <source>
        <dbReference type="Proteomes" id="UP000237347"/>
    </source>
</evidence>
<comment type="subcellular location">
    <subcellularLocation>
        <location evidence="2">Membrane</location>
        <topology evidence="2">Single-pass membrane protein</topology>
    </subcellularLocation>
</comment>
<comment type="cofactor">
    <cofactor evidence="1">
        <name>heme</name>
        <dbReference type="ChEBI" id="CHEBI:30413"/>
    </cofactor>
</comment>
<dbReference type="InterPro" id="IPR001128">
    <property type="entry name" value="Cyt_P450"/>
</dbReference>
<dbReference type="SUPFAM" id="SSF48264">
    <property type="entry name" value="Cytochrome P450"/>
    <property type="match status" value="1"/>
</dbReference>
<dbReference type="GO" id="GO:0005506">
    <property type="term" value="F:iron ion binding"/>
    <property type="evidence" value="ECO:0007669"/>
    <property type="project" value="InterPro"/>
</dbReference>
<dbReference type="EMBL" id="PKMF04000141">
    <property type="protein sequence ID" value="KAK7847439.1"/>
    <property type="molecule type" value="Genomic_DNA"/>
</dbReference>
<reference evidence="13 15" key="2">
    <citation type="journal article" date="2018" name="Sci. Data">
        <title>The draft genome sequence of cork oak.</title>
        <authorList>
            <person name="Ramos A.M."/>
            <person name="Usie A."/>
            <person name="Barbosa P."/>
            <person name="Barros P.M."/>
            <person name="Capote T."/>
            <person name="Chaves I."/>
            <person name="Simoes F."/>
            <person name="Abreu I."/>
            <person name="Carrasquinho I."/>
            <person name="Faro C."/>
            <person name="Guimaraes J.B."/>
            <person name="Mendonca D."/>
            <person name="Nobrega F."/>
            <person name="Rodrigues L."/>
            <person name="Saibo N.J.M."/>
            <person name="Varela M.C."/>
            <person name="Egas C."/>
            <person name="Matos J."/>
            <person name="Miguel C.M."/>
            <person name="Oliveira M.M."/>
            <person name="Ricardo C.P."/>
            <person name="Goncalves S."/>
        </authorList>
    </citation>
    <scope>NUCLEOTIDE SEQUENCE [LARGE SCALE GENOMIC DNA]</scope>
    <source>
        <strain evidence="15">cv. HL8</strain>
        <strain evidence="13">HL8</strain>
    </source>
</reference>
<keyword evidence="11" id="KW-0472">Membrane</keyword>
<proteinExistence type="inferred from homology"/>
<evidence type="ECO:0000256" key="1">
    <source>
        <dbReference type="ARBA" id="ARBA00001971"/>
    </source>
</evidence>
<dbReference type="EMBL" id="PKMF04000603">
    <property type="protein sequence ID" value="KAK7824423.1"/>
    <property type="molecule type" value="Genomic_DNA"/>
</dbReference>
<dbReference type="Gene3D" id="1.10.630.10">
    <property type="entry name" value="Cytochrome P450"/>
    <property type="match status" value="1"/>
</dbReference>
<dbReference type="PANTHER" id="PTHR47953">
    <property type="entry name" value="OS08G0105600 PROTEIN"/>
    <property type="match status" value="1"/>
</dbReference>
<evidence type="ECO:0000256" key="3">
    <source>
        <dbReference type="ARBA" id="ARBA00010617"/>
    </source>
</evidence>
<evidence type="ECO:0000256" key="10">
    <source>
        <dbReference type="ARBA" id="ARBA00023033"/>
    </source>
</evidence>
<keyword evidence="7" id="KW-1133">Transmembrane helix</keyword>
<reference evidence="13" key="1">
    <citation type="submission" date="2017-12" db="EMBL/GenBank/DDBJ databases">
        <authorList>
            <person name="Barbosa P."/>
            <person name="Usie A."/>
            <person name="Ramos A.M."/>
        </authorList>
    </citation>
    <scope>NUCLEOTIDE SEQUENCE</scope>
    <source>
        <strain evidence="13">HL8</strain>
        <tissue evidence="13">Leaves</tissue>
    </source>
</reference>
<evidence type="ECO:0000256" key="6">
    <source>
        <dbReference type="ARBA" id="ARBA00022723"/>
    </source>
</evidence>
<comment type="similarity">
    <text evidence="3 12">Belongs to the cytochrome P450 family.</text>
</comment>
<keyword evidence="9 12" id="KW-0408">Iron</keyword>
<evidence type="ECO:0000313" key="14">
    <source>
        <dbReference type="EMBL" id="KAK7847439.1"/>
    </source>
</evidence>
<dbReference type="Pfam" id="PF00067">
    <property type="entry name" value="p450"/>
    <property type="match status" value="1"/>
</dbReference>
<dbReference type="GO" id="GO:0016020">
    <property type="term" value="C:membrane"/>
    <property type="evidence" value="ECO:0007669"/>
    <property type="project" value="UniProtKB-SubCell"/>
</dbReference>
<evidence type="ECO:0000313" key="13">
    <source>
        <dbReference type="EMBL" id="KAK7824423.1"/>
    </source>
</evidence>
<keyword evidence="4 12" id="KW-0349">Heme</keyword>
<evidence type="ECO:0000256" key="5">
    <source>
        <dbReference type="ARBA" id="ARBA00022692"/>
    </source>
</evidence>
<organism evidence="13 15">
    <name type="scientific">Quercus suber</name>
    <name type="common">Cork oak</name>
    <dbReference type="NCBI Taxonomy" id="58331"/>
    <lineage>
        <taxon>Eukaryota</taxon>
        <taxon>Viridiplantae</taxon>
        <taxon>Streptophyta</taxon>
        <taxon>Embryophyta</taxon>
        <taxon>Tracheophyta</taxon>
        <taxon>Spermatophyta</taxon>
        <taxon>Magnoliopsida</taxon>
        <taxon>eudicotyledons</taxon>
        <taxon>Gunneridae</taxon>
        <taxon>Pentapetalae</taxon>
        <taxon>rosids</taxon>
        <taxon>fabids</taxon>
        <taxon>Fagales</taxon>
        <taxon>Fagaceae</taxon>
        <taxon>Quercus</taxon>
    </lineage>
</organism>
<dbReference type="GO" id="GO:0004497">
    <property type="term" value="F:monooxygenase activity"/>
    <property type="evidence" value="ECO:0007669"/>
    <property type="project" value="UniProtKB-KW"/>
</dbReference>